<reference evidence="1 2" key="1">
    <citation type="submission" date="2016-03" db="EMBL/GenBank/DDBJ databases">
        <title>Whole genome sequencing of Grifola frondosa 9006-11.</title>
        <authorList>
            <person name="Min B."/>
            <person name="Park H."/>
            <person name="Kim J.-G."/>
            <person name="Cho H."/>
            <person name="Oh Y.-L."/>
            <person name="Kong W.-S."/>
            <person name="Choi I.-G."/>
        </authorList>
    </citation>
    <scope>NUCLEOTIDE SEQUENCE [LARGE SCALE GENOMIC DNA]</scope>
    <source>
        <strain evidence="1 2">9006-11</strain>
    </source>
</reference>
<name>A0A1C7M4D2_GRIFR</name>
<dbReference type="OrthoDB" id="3267419at2759"/>
<dbReference type="AlphaFoldDB" id="A0A1C7M4D2"/>
<evidence type="ECO:0000313" key="1">
    <source>
        <dbReference type="EMBL" id="OBZ71347.1"/>
    </source>
</evidence>
<comment type="caution">
    <text evidence="1">The sequence shown here is derived from an EMBL/GenBank/DDBJ whole genome shotgun (WGS) entry which is preliminary data.</text>
</comment>
<gene>
    <name evidence="1" type="ORF">A0H81_08448</name>
</gene>
<organism evidence="1 2">
    <name type="scientific">Grifola frondosa</name>
    <name type="common">Maitake</name>
    <name type="synonym">Polyporus frondosus</name>
    <dbReference type="NCBI Taxonomy" id="5627"/>
    <lineage>
        <taxon>Eukaryota</taxon>
        <taxon>Fungi</taxon>
        <taxon>Dikarya</taxon>
        <taxon>Basidiomycota</taxon>
        <taxon>Agaricomycotina</taxon>
        <taxon>Agaricomycetes</taxon>
        <taxon>Polyporales</taxon>
        <taxon>Grifolaceae</taxon>
        <taxon>Grifola</taxon>
    </lineage>
</organism>
<keyword evidence="2" id="KW-1185">Reference proteome</keyword>
<dbReference type="OMA" id="LKFSCPS"/>
<evidence type="ECO:0000313" key="2">
    <source>
        <dbReference type="Proteomes" id="UP000092993"/>
    </source>
</evidence>
<accession>A0A1C7M4D2</accession>
<dbReference type="EMBL" id="LUGG01000011">
    <property type="protein sequence ID" value="OBZ71347.1"/>
    <property type="molecule type" value="Genomic_DNA"/>
</dbReference>
<protein>
    <submittedName>
        <fullName evidence="1">Uncharacterized protein</fullName>
    </submittedName>
</protein>
<proteinExistence type="predicted"/>
<sequence length="239" mass="26367">MIFLWWLSAFGDLESNSRIKAKDVTLLALLQTIAEFQDIVLVHEPNSQGIFFVNIKLLRLPSGPDSYSDLLSGRADYAWTSFILLSQQPTLLESMPPHLTSLLMQLCSLKDSSSPLPPSVTLSLSQPLQITETVPFAGFILEYPVAYVPTSADQTSFLAGVPLDVYECVLLDPDCTGEEEHTMLKFSCPCTVGAAQESLSPSRLPEILQSHFEPRLKYAGFLGSLVVRHHTETLARVAL</sequence>
<dbReference type="Proteomes" id="UP000092993">
    <property type="component" value="Unassembled WGS sequence"/>
</dbReference>